<dbReference type="RefSeq" id="WP_141290075.1">
    <property type="nucleotide sequence ID" value="NZ_BAAAEW010000042.1"/>
</dbReference>
<dbReference type="Gene3D" id="3.40.50.720">
    <property type="entry name" value="NAD(P)-binding Rossmann-like Domain"/>
    <property type="match status" value="1"/>
</dbReference>
<protein>
    <submittedName>
        <fullName evidence="3">Short chain dehydrogenase</fullName>
    </submittedName>
</protein>
<dbReference type="PANTHER" id="PTHR43477">
    <property type="entry name" value="DIHYDROANTICAPSIN 7-DEHYDROGENASE"/>
    <property type="match status" value="1"/>
</dbReference>
<dbReference type="Proteomes" id="UP001500279">
    <property type="component" value="Unassembled WGS sequence"/>
</dbReference>
<organism evidence="3 4">
    <name type="scientific">Ideonella azotifigens</name>
    <dbReference type="NCBI Taxonomy" id="513160"/>
    <lineage>
        <taxon>Bacteria</taxon>
        <taxon>Pseudomonadati</taxon>
        <taxon>Pseudomonadota</taxon>
        <taxon>Betaproteobacteria</taxon>
        <taxon>Burkholderiales</taxon>
        <taxon>Sphaerotilaceae</taxon>
        <taxon>Ideonella</taxon>
    </lineage>
</organism>
<dbReference type="CDD" id="cd11731">
    <property type="entry name" value="Lin1944_like_SDR_c"/>
    <property type="match status" value="1"/>
</dbReference>
<dbReference type="InterPro" id="IPR036291">
    <property type="entry name" value="NAD(P)-bd_dom_sf"/>
</dbReference>
<proteinExistence type="inferred from homology"/>
<dbReference type="InterPro" id="IPR051122">
    <property type="entry name" value="SDR_DHRS6-like"/>
</dbReference>
<evidence type="ECO:0000256" key="2">
    <source>
        <dbReference type="ARBA" id="ARBA00023002"/>
    </source>
</evidence>
<gene>
    <name evidence="3" type="ORF">GCM10009107_52560</name>
</gene>
<reference evidence="3 4" key="1">
    <citation type="journal article" date="2019" name="Int. J. Syst. Evol. Microbiol.">
        <title>The Global Catalogue of Microorganisms (GCM) 10K type strain sequencing project: providing services to taxonomists for standard genome sequencing and annotation.</title>
        <authorList>
            <consortium name="The Broad Institute Genomics Platform"/>
            <consortium name="The Broad Institute Genome Sequencing Center for Infectious Disease"/>
            <person name="Wu L."/>
            <person name="Ma J."/>
        </authorList>
    </citation>
    <scope>NUCLEOTIDE SEQUENCE [LARGE SCALE GENOMIC DNA]</scope>
    <source>
        <strain evidence="3 4">JCM 15503</strain>
    </source>
</reference>
<keyword evidence="2" id="KW-0560">Oxidoreductase</keyword>
<dbReference type="PANTHER" id="PTHR43477:SF1">
    <property type="entry name" value="DIHYDROANTICAPSIN 7-DEHYDROGENASE"/>
    <property type="match status" value="1"/>
</dbReference>
<comment type="similarity">
    <text evidence="1">Belongs to the short-chain dehydrogenases/reductases (SDR) family.</text>
</comment>
<name>A0ABN1KG84_9BURK</name>
<dbReference type="PRINTS" id="PR00081">
    <property type="entry name" value="GDHRDH"/>
</dbReference>
<evidence type="ECO:0000256" key="1">
    <source>
        <dbReference type="ARBA" id="ARBA00006484"/>
    </source>
</evidence>
<dbReference type="Pfam" id="PF13561">
    <property type="entry name" value="adh_short_C2"/>
    <property type="match status" value="1"/>
</dbReference>
<comment type="caution">
    <text evidence="3">The sequence shown here is derived from an EMBL/GenBank/DDBJ whole genome shotgun (WGS) entry which is preliminary data.</text>
</comment>
<keyword evidence="4" id="KW-1185">Reference proteome</keyword>
<accession>A0ABN1KG84</accession>
<dbReference type="SUPFAM" id="SSF51735">
    <property type="entry name" value="NAD(P)-binding Rossmann-fold domains"/>
    <property type="match status" value="1"/>
</dbReference>
<dbReference type="NCBIfam" id="NF005754">
    <property type="entry name" value="PRK07578.1"/>
    <property type="match status" value="1"/>
</dbReference>
<evidence type="ECO:0000313" key="4">
    <source>
        <dbReference type="Proteomes" id="UP001500279"/>
    </source>
</evidence>
<sequence>MGKKKVLIVGANGTVGQAVAQAGEGLWELVTAGRSSGAHRVDLTQGRSIHALFEAVGRVDAIIATAGKVHFGPLAEMSAEQFSIGLQDKLLGQVNLALIGQHHLNDGGSITLTSGILSEAPIRLGANATTVNTAVEGFVRAAACELQRGLRVNVVSPTVLTESLGAYGAFFQGFEPVSAARAAQAYLRSVEGVQTGQVFKVW</sequence>
<dbReference type="EMBL" id="BAAAEW010000042">
    <property type="protein sequence ID" value="GAA0765430.1"/>
    <property type="molecule type" value="Genomic_DNA"/>
</dbReference>
<evidence type="ECO:0000313" key="3">
    <source>
        <dbReference type="EMBL" id="GAA0765430.1"/>
    </source>
</evidence>
<dbReference type="InterPro" id="IPR002347">
    <property type="entry name" value="SDR_fam"/>
</dbReference>